<evidence type="ECO:0000256" key="1">
    <source>
        <dbReference type="SAM" id="SignalP"/>
    </source>
</evidence>
<dbReference type="Gene3D" id="2.60.40.420">
    <property type="entry name" value="Cupredoxins - blue copper proteins"/>
    <property type="match status" value="1"/>
</dbReference>
<dbReference type="GO" id="GO:0009055">
    <property type="term" value="F:electron transfer activity"/>
    <property type="evidence" value="ECO:0007669"/>
    <property type="project" value="InterPro"/>
</dbReference>
<dbReference type="EMBL" id="CM031840">
    <property type="protein sequence ID" value="KAG6672221.1"/>
    <property type="molecule type" value="Genomic_DNA"/>
</dbReference>
<keyword evidence="1" id="KW-0732">Signal</keyword>
<reference evidence="4" key="2">
    <citation type="submission" date="2021-01" db="EMBL/GenBank/DDBJ databases">
        <authorList>
            <person name="Lovell J.T."/>
            <person name="Bentley N."/>
            <person name="Bhattarai G."/>
            <person name="Jenkins J.W."/>
            <person name="Sreedasyam A."/>
            <person name="Alarcon Y."/>
            <person name="Bock C."/>
            <person name="Boston L."/>
            <person name="Carlson J."/>
            <person name="Cervantes K."/>
            <person name="Clermont K."/>
            <person name="Krom N."/>
            <person name="Kubenka K."/>
            <person name="Mamidi S."/>
            <person name="Mattison C."/>
            <person name="Monteros M."/>
            <person name="Pisani C."/>
            <person name="Plott C."/>
            <person name="Rajasekar S."/>
            <person name="Rhein H.S."/>
            <person name="Rohla C."/>
            <person name="Song M."/>
            <person name="Hilaire R.S."/>
            <person name="Shu S."/>
            <person name="Wells L."/>
            <person name="Wang X."/>
            <person name="Webber J."/>
            <person name="Heerema R.J."/>
            <person name="Klein P."/>
            <person name="Conner P."/>
            <person name="Grauke L."/>
            <person name="Grimwood J."/>
            <person name="Schmutz J."/>
            <person name="Randall J.J."/>
        </authorList>
    </citation>
    <scope>NUCLEOTIDE SEQUENCE</scope>
    <source>
        <tissue evidence="4">Leaf</tissue>
    </source>
</reference>
<dbReference type="OrthoDB" id="1839683at2759"/>
<feature type="chain" id="PRO_5035716333" description="Phytocyanin domain-containing protein" evidence="1">
    <location>
        <begin position="28"/>
        <end position="145"/>
    </location>
</feature>
<gene>
    <name evidence="3" type="ORF">CIPAW_16G048400</name>
    <name evidence="4" type="ORF">I3842_16G046500</name>
</gene>
<dbReference type="EMBL" id="CM031824">
    <property type="protein sequence ID" value="KAG6624735.1"/>
    <property type="molecule type" value="Genomic_DNA"/>
</dbReference>
<evidence type="ECO:0000259" key="2">
    <source>
        <dbReference type="PROSITE" id="PS51485"/>
    </source>
</evidence>
<feature type="domain" description="Phytocyanin" evidence="2">
    <location>
        <begin position="28"/>
        <end position="142"/>
    </location>
</feature>
<dbReference type="AlphaFoldDB" id="A0A8T1N3H9"/>
<accession>A0A8T1N3H9</accession>
<dbReference type="Proteomes" id="UP000811246">
    <property type="component" value="Chromosome 16"/>
</dbReference>
<keyword evidence="5" id="KW-1185">Reference proteome</keyword>
<evidence type="ECO:0000313" key="4">
    <source>
        <dbReference type="EMBL" id="KAG6672221.1"/>
    </source>
</evidence>
<dbReference type="SUPFAM" id="SSF49503">
    <property type="entry name" value="Cupredoxins"/>
    <property type="match status" value="1"/>
</dbReference>
<name>A0A8T1N3H9_CARIL</name>
<dbReference type="PROSITE" id="PS51485">
    <property type="entry name" value="PHYTOCYANIN"/>
    <property type="match status" value="1"/>
</dbReference>
<feature type="signal peptide" evidence="1">
    <location>
        <begin position="1"/>
        <end position="27"/>
    </location>
</feature>
<evidence type="ECO:0000313" key="3">
    <source>
        <dbReference type="EMBL" id="KAG6624735.1"/>
    </source>
</evidence>
<dbReference type="InterPro" id="IPR003245">
    <property type="entry name" value="Phytocyanin_dom"/>
</dbReference>
<dbReference type="InterPro" id="IPR008972">
    <property type="entry name" value="Cupredoxin"/>
</dbReference>
<dbReference type="PANTHER" id="PTHR34052:SF2">
    <property type="entry name" value="PLASTOCYANIN-LIKE DOMAIN PROTEIN"/>
    <property type="match status" value="1"/>
</dbReference>
<reference evidence="3" key="1">
    <citation type="submission" date="2020-12" db="EMBL/GenBank/DDBJ databases">
        <title>WGS assembly of Carya illinoinensis cv. Pawnee.</title>
        <authorList>
            <person name="Platts A."/>
            <person name="Shu S."/>
            <person name="Wright S."/>
            <person name="Barry K."/>
            <person name="Edger P."/>
            <person name="Pires J.C."/>
            <person name="Schmutz J."/>
        </authorList>
    </citation>
    <scope>NUCLEOTIDE SEQUENCE</scope>
    <source>
        <tissue evidence="3">Leaf</tissue>
    </source>
</reference>
<comment type="caution">
    <text evidence="3">The sequence shown here is derived from an EMBL/GenBank/DDBJ whole genome shotgun (WGS) entry which is preliminary data.</text>
</comment>
<evidence type="ECO:0000313" key="5">
    <source>
        <dbReference type="Proteomes" id="UP000811609"/>
    </source>
</evidence>
<dbReference type="Proteomes" id="UP000811609">
    <property type="component" value="Chromosome 16"/>
</dbReference>
<sequence>MKMAFTFGARGFILLVIAVSFLVVGEARTIVVGGSEGWRLGFNYTDWALKTSPFYLHDKLVFKYAPPSDNSVAPNVYLLPNLLSYMACNFSSAKLLATETQGSGGGFQFVLNSWRPAYFASTMEDGKHCSEGQMKFFAIPWPLPN</sequence>
<protein>
    <recommendedName>
        <fullName evidence="2">Phytocyanin domain-containing protein</fullName>
    </recommendedName>
</protein>
<organism evidence="3 5">
    <name type="scientific">Carya illinoinensis</name>
    <name type="common">Pecan</name>
    <dbReference type="NCBI Taxonomy" id="32201"/>
    <lineage>
        <taxon>Eukaryota</taxon>
        <taxon>Viridiplantae</taxon>
        <taxon>Streptophyta</taxon>
        <taxon>Embryophyta</taxon>
        <taxon>Tracheophyta</taxon>
        <taxon>Spermatophyta</taxon>
        <taxon>Magnoliopsida</taxon>
        <taxon>eudicotyledons</taxon>
        <taxon>Gunneridae</taxon>
        <taxon>Pentapetalae</taxon>
        <taxon>rosids</taxon>
        <taxon>fabids</taxon>
        <taxon>Fagales</taxon>
        <taxon>Juglandaceae</taxon>
        <taxon>Carya</taxon>
    </lineage>
</organism>
<proteinExistence type="predicted"/>
<dbReference type="PANTHER" id="PTHR34052">
    <property type="entry name" value="GLYCINE-RICH PROTEIN-LIKE"/>
    <property type="match status" value="1"/>
</dbReference>